<feature type="compositionally biased region" description="Basic residues" evidence="11">
    <location>
        <begin position="575"/>
        <end position="594"/>
    </location>
</feature>
<evidence type="ECO:0000256" key="12">
    <source>
        <dbReference type="SAM" id="Phobius"/>
    </source>
</evidence>
<dbReference type="Gene3D" id="2.30.180.10">
    <property type="entry name" value="FAS1 domain"/>
    <property type="match status" value="1"/>
</dbReference>
<organism evidence="14 15">
    <name type="scientific">Chloropicon roscoffensis</name>
    <dbReference type="NCBI Taxonomy" id="1461544"/>
    <lineage>
        <taxon>Eukaryota</taxon>
        <taxon>Viridiplantae</taxon>
        <taxon>Chlorophyta</taxon>
        <taxon>Chloropicophyceae</taxon>
        <taxon>Chloropicales</taxon>
        <taxon>Chloropicaceae</taxon>
        <taxon>Chloropicon</taxon>
    </lineage>
</organism>
<evidence type="ECO:0000256" key="6">
    <source>
        <dbReference type="ARBA" id="ARBA00022968"/>
    </source>
</evidence>
<dbReference type="PROSITE" id="PS50213">
    <property type="entry name" value="FAS1"/>
    <property type="match status" value="1"/>
</dbReference>
<evidence type="ECO:0000313" key="15">
    <source>
        <dbReference type="Proteomes" id="UP001472866"/>
    </source>
</evidence>
<dbReference type="GO" id="GO:0008373">
    <property type="term" value="F:sialyltransferase activity"/>
    <property type="evidence" value="ECO:0007669"/>
    <property type="project" value="InterPro"/>
</dbReference>
<dbReference type="InterPro" id="IPR036378">
    <property type="entry name" value="FAS1_dom_sf"/>
</dbReference>
<evidence type="ECO:0000256" key="5">
    <source>
        <dbReference type="ARBA" id="ARBA00022692"/>
    </source>
</evidence>
<dbReference type="Pfam" id="PF02469">
    <property type="entry name" value="Fasciclin"/>
    <property type="match status" value="1"/>
</dbReference>
<evidence type="ECO:0000313" key="14">
    <source>
        <dbReference type="EMBL" id="WZN62868.1"/>
    </source>
</evidence>
<dbReference type="InterPro" id="IPR050943">
    <property type="entry name" value="Glycosyltr_29_Sialyltrsf"/>
</dbReference>
<evidence type="ECO:0000256" key="10">
    <source>
        <dbReference type="ARBA" id="ARBA00023180"/>
    </source>
</evidence>
<keyword evidence="7 12" id="KW-1133">Transmembrane helix</keyword>
<gene>
    <name evidence="14" type="ORF">HKI87_06g44130</name>
</gene>
<dbReference type="PANTHER" id="PTHR11987:SF36">
    <property type="entry name" value="SIA-ALPHA-2,3-GAL-BETA-1,4-GLCNAC-R:ALPHA 2,8-SIALYLTRANSFERASE"/>
    <property type="match status" value="1"/>
</dbReference>
<dbReference type="InterPro" id="IPR000782">
    <property type="entry name" value="FAS1_domain"/>
</dbReference>
<evidence type="ECO:0000256" key="3">
    <source>
        <dbReference type="ARBA" id="ARBA00022676"/>
    </source>
</evidence>
<reference evidence="14 15" key="1">
    <citation type="submission" date="2024-03" db="EMBL/GenBank/DDBJ databases">
        <title>Complete genome sequence of the green alga Chloropicon roscoffensis RCC1871.</title>
        <authorList>
            <person name="Lemieux C."/>
            <person name="Pombert J.-F."/>
            <person name="Otis C."/>
            <person name="Turmel M."/>
        </authorList>
    </citation>
    <scope>NUCLEOTIDE SEQUENCE [LARGE SCALE GENOMIC DNA]</scope>
    <source>
        <strain evidence="14 15">RCC1871</strain>
    </source>
</reference>
<keyword evidence="15" id="KW-1185">Reference proteome</keyword>
<accession>A0AAX4P9U9</accession>
<dbReference type="PANTHER" id="PTHR11987">
    <property type="entry name" value="ALPHA-2,8-SIALYLTRANSFERASE"/>
    <property type="match status" value="1"/>
</dbReference>
<feature type="domain" description="FAS1" evidence="13">
    <location>
        <begin position="40"/>
        <end position="165"/>
    </location>
</feature>
<sequence>MRGKSGGSSALKSIFIVLFTCIFTVTCLHLTYFDTWVQKKLHLDAKREKDNLLTTISDYSLVVLNELLEMDADFTLFAPTKKALGDTLVNASSCDMADFFEDHIVYHRVVATTVPEEGVSYETAKGGSVLLERKEGGLTVQGVRILYDNVVVGPRGIIHVVEGLLSNVRPRGGEAAEAVHATVDATAEPAAKEVEAETVVEPGTYPGKKGKAKLPKNPFDVVNLNKQKNIQQCSGHGFVGEDGKCYCASLYEGPDCSRIVQVPSLERIVGHSPIVFNKQKFQSMSEIMVRTKANPLSLFPKLTPAVKQSIMAVLPQDDPFHGRVFNVCSLVGSSGSLLYFENGPEIDRSDLVIRFNHAPIALYEKYVGSRTDLRISNGEHLGFNEKGNEKSLHHLRSKSFLARMMLYEKAFGKKRDMPYLVHPGFTEYVANASLPYIASSGYYAILMAMEVCSHVNLYGFHWSFNQGSRHHYFNNEVPANVKRDTSEYERLKKLEDHGLLKFAEPCLHECYVSSQECESCFGMPMAKVSSLQKLSKEQTKMARNLKKERVKFRQWEGPLKREWEWDEVKGLIRKSQRRDGGRRKGGSGKHRRRLLLSSLEEDC</sequence>
<evidence type="ECO:0000256" key="2">
    <source>
        <dbReference type="ARBA" id="ARBA00006003"/>
    </source>
</evidence>
<feature type="transmembrane region" description="Helical" evidence="12">
    <location>
        <begin position="12"/>
        <end position="33"/>
    </location>
</feature>
<dbReference type="InterPro" id="IPR001675">
    <property type="entry name" value="Glyco_trans_29"/>
</dbReference>
<evidence type="ECO:0000256" key="4">
    <source>
        <dbReference type="ARBA" id="ARBA00022679"/>
    </source>
</evidence>
<keyword evidence="8" id="KW-0333">Golgi apparatus</keyword>
<dbReference type="InterPro" id="IPR038578">
    <property type="entry name" value="GT29-like_sf"/>
</dbReference>
<keyword evidence="5 12" id="KW-0812">Transmembrane</keyword>
<dbReference type="SUPFAM" id="SSF82153">
    <property type="entry name" value="FAS1 domain"/>
    <property type="match status" value="1"/>
</dbReference>
<dbReference type="Proteomes" id="UP001472866">
    <property type="component" value="Chromosome 06"/>
</dbReference>
<evidence type="ECO:0000256" key="11">
    <source>
        <dbReference type="SAM" id="MobiDB-lite"/>
    </source>
</evidence>
<evidence type="ECO:0000259" key="13">
    <source>
        <dbReference type="PROSITE" id="PS50213"/>
    </source>
</evidence>
<keyword evidence="4" id="KW-0808">Transferase</keyword>
<evidence type="ECO:0000256" key="1">
    <source>
        <dbReference type="ARBA" id="ARBA00004323"/>
    </source>
</evidence>
<dbReference type="GO" id="GO:0000139">
    <property type="term" value="C:Golgi membrane"/>
    <property type="evidence" value="ECO:0007669"/>
    <property type="project" value="UniProtKB-SubCell"/>
</dbReference>
<comment type="similarity">
    <text evidence="2">Belongs to the glycosyltransferase 29 family.</text>
</comment>
<evidence type="ECO:0000256" key="9">
    <source>
        <dbReference type="ARBA" id="ARBA00023136"/>
    </source>
</evidence>
<keyword evidence="6" id="KW-0735">Signal-anchor</keyword>
<evidence type="ECO:0000256" key="8">
    <source>
        <dbReference type="ARBA" id="ARBA00023034"/>
    </source>
</evidence>
<dbReference type="EMBL" id="CP151506">
    <property type="protein sequence ID" value="WZN62868.1"/>
    <property type="molecule type" value="Genomic_DNA"/>
</dbReference>
<dbReference type="Gene3D" id="3.90.1480.20">
    <property type="entry name" value="Glycosyl transferase family 29"/>
    <property type="match status" value="1"/>
</dbReference>
<keyword evidence="9 12" id="KW-0472">Membrane</keyword>
<name>A0AAX4P9U9_9CHLO</name>
<comment type="subcellular location">
    <subcellularLocation>
        <location evidence="1">Golgi apparatus membrane</location>
        <topology evidence="1">Single-pass type II membrane protein</topology>
    </subcellularLocation>
</comment>
<dbReference type="CDD" id="cd19952">
    <property type="entry name" value="GT29"/>
    <property type="match status" value="1"/>
</dbReference>
<dbReference type="AlphaFoldDB" id="A0AAX4P9U9"/>
<keyword evidence="10" id="KW-0325">Glycoprotein</keyword>
<dbReference type="Pfam" id="PF00777">
    <property type="entry name" value="Glyco_transf_29"/>
    <property type="match status" value="1"/>
</dbReference>
<protein>
    <submittedName>
        <fullName evidence="14">Sialyltransferase</fullName>
    </submittedName>
</protein>
<evidence type="ECO:0000256" key="7">
    <source>
        <dbReference type="ARBA" id="ARBA00022989"/>
    </source>
</evidence>
<feature type="region of interest" description="Disordered" evidence="11">
    <location>
        <begin position="575"/>
        <end position="603"/>
    </location>
</feature>
<keyword evidence="3 14" id="KW-0328">Glycosyltransferase</keyword>
<proteinExistence type="inferred from homology"/>